<evidence type="ECO:0000256" key="1">
    <source>
        <dbReference type="SAM" id="Phobius"/>
    </source>
</evidence>
<feature type="non-terminal residue" evidence="2">
    <location>
        <position position="74"/>
    </location>
</feature>
<dbReference type="EMBL" id="SJDU01000709">
    <property type="protein sequence ID" value="TKZ22945.1"/>
    <property type="molecule type" value="Genomic_DNA"/>
</dbReference>
<keyword evidence="1" id="KW-0472">Membrane</keyword>
<evidence type="ECO:0000313" key="3">
    <source>
        <dbReference type="Proteomes" id="UP000310168"/>
    </source>
</evidence>
<proteinExistence type="predicted"/>
<keyword evidence="1" id="KW-0812">Transmembrane</keyword>
<feature type="transmembrane region" description="Helical" evidence="1">
    <location>
        <begin position="6"/>
        <end position="27"/>
    </location>
</feature>
<name>A0ABY2TMS4_9SPIR</name>
<keyword evidence="1" id="KW-1133">Transmembrane helix</keyword>
<keyword evidence="3" id="KW-1185">Reference proteome</keyword>
<gene>
    <name evidence="2" type="ORF">EZH24_13145</name>
</gene>
<dbReference type="Proteomes" id="UP000310168">
    <property type="component" value="Unassembled WGS sequence"/>
</dbReference>
<evidence type="ECO:0008006" key="4">
    <source>
        <dbReference type="Google" id="ProtNLM"/>
    </source>
</evidence>
<reference evidence="2 3" key="1">
    <citation type="journal article" date="2019" name="Anaerobe">
        <title>Brachyspira catarrhinii sp. nov., an anaerobic intestinal spirochaete isolated from vervet monkeys may have been misidentified as Brachyspira aalborgi in previous studies.</title>
        <authorList>
            <person name="Phillips N.D."/>
            <person name="La T."/>
            <person name="Hampson D.J."/>
        </authorList>
    </citation>
    <scope>NUCLEOTIDE SEQUENCE [LARGE SCALE GENOMIC DNA]</scope>
    <source>
        <strain evidence="2 3">Z12</strain>
    </source>
</reference>
<protein>
    <recommendedName>
        <fullName evidence="4">Sensor histidine kinase</fullName>
    </recommendedName>
</protein>
<comment type="caution">
    <text evidence="2">The sequence shown here is derived from an EMBL/GenBank/DDBJ whole genome shotgun (WGS) entry which is preliminary data.</text>
</comment>
<accession>A0ABY2TMS4</accession>
<sequence>MNNKNHNTLIYLLSCLIFLLAMCFIYFNYAKERKIFIQEAINNFEKNTLLTISNFSLMYSQTNLNLENNNIKES</sequence>
<organism evidence="2 3">
    <name type="scientific">Brachyspira catarrhinii</name>
    <dbReference type="NCBI Taxonomy" id="2528966"/>
    <lineage>
        <taxon>Bacteria</taxon>
        <taxon>Pseudomonadati</taxon>
        <taxon>Spirochaetota</taxon>
        <taxon>Spirochaetia</taxon>
        <taxon>Brachyspirales</taxon>
        <taxon>Brachyspiraceae</taxon>
        <taxon>Brachyspira</taxon>
    </lineage>
</organism>
<evidence type="ECO:0000313" key="2">
    <source>
        <dbReference type="EMBL" id="TKZ22945.1"/>
    </source>
</evidence>